<dbReference type="GO" id="GO:0005524">
    <property type="term" value="F:ATP binding"/>
    <property type="evidence" value="ECO:0007669"/>
    <property type="project" value="InterPro"/>
</dbReference>
<comment type="caution">
    <text evidence="2">The sequence shown here is derived from an EMBL/GenBank/DDBJ whole genome shotgun (WGS) entry which is preliminary data.</text>
</comment>
<keyword evidence="3" id="KW-1185">Reference proteome</keyword>
<dbReference type="SMART" id="SM00760">
    <property type="entry name" value="Bac_DnaA_C"/>
    <property type="match status" value="1"/>
</dbReference>
<dbReference type="Pfam" id="PF08299">
    <property type="entry name" value="Bac_DnaA_C"/>
    <property type="match status" value="1"/>
</dbReference>
<dbReference type="GO" id="GO:0006270">
    <property type="term" value="P:DNA replication initiation"/>
    <property type="evidence" value="ECO:0007669"/>
    <property type="project" value="InterPro"/>
</dbReference>
<dbReference type="AlphaFoldDB" id="A0A0P7I4Q6"/>
<dbReference type="SUPFAM" id="SSF48295">
    <property type="entry name" value="TrpR-like"/>
    <property type="match status" value="1"/>
</dbReference>
<protein>
    <recommendedName>
        <fullName evidence="1">Chromosomal replication initiator DnaA C-terminal domain-containing protein</fullName>
    </recommendedName>
</protein>
<feature type="domain" description="Chromosomal replication initiator DnaA C-terminal" evidence="1">
    <location>
        <begin position="6"/>
        <end position="75"/>
    </location>
</feature>
<proteinExistence type="predicted"/>
<dbReference type="STRING" id="154981.AKJ29_16745"/>
<dbReference type="Gene3D" id="1.10.1750.10">
    <property type="match status" value="1"/>
</dbReference>
<dbReference type="RefSeq" id="WP_055188372.1">
    <property type="nucleotide sequence ID" value="NZ_FPBS01000001.1"/>
</dbReference>
<dbReference type="EMBL" id="LKBA01000004">
    <property type="protein sequence ID" value="KPN64281.1"/>
    <property type="molecule type" value="Genomic_DNA"/>
</dbReference>
<accession>A0A0P7I4Q6</accession>
<evidence type="ECO:0000313" key="2">
    <source>
        <dbReference type="EMBL" id="KPN64281.1"/>
    </source>
</evidence>
<dbReference type="InterPro" id="IPR013159">
    <property type="entry name" value="DnaA_C"/>
</dbReference>
<name>A0A0P7I4Q6_9RHOB</name>
<evidence type="ECO:0000313" key="3">
    <source>
        <dbReference type="Proteomes" id="UP000050471"/>
    </source>
</evidence>
<sequence length="186" mass="20706">MNYWRPYKKILEVICREHDVTLLDLKSSSRLPEFVLARSEACWLAKSLTDMSLSNIGHGMGGRDHATVTNLINKAQAKVDKDPEYRLRLGELKSRLEVQIRGTGSGHQLVDGQPVLQPEECKDPLGIARRILGRNASKNPLTTNELELLARYLLAADDELRRTKGLATQMSGLLKQFGEMPAAKAG</sequence>
<dbReference type="InterPro" id="IPR010921">
    <property type="entry name" value="Trp_repressor/repl_initiator"/>
</dbReference>
<dbReference type="GO" id="GO:0006275">
    <property type="term" value="P:regulation of DNA replication"/>
    <property type="evidence" value="ECO:0007669"/>
    <property type="project" value="InterPro"/>
</dbReference>
<reference evidence="2 3" key="1">
    <citation type="submission" date="2015-09" db="EMBL/GenBank/DDBJ databases">
        <title>Draft genome sequence of Aliiroseovarius crassostreae CV919-312TSm, the causative agent of Roseovarius Oyster Disease (formerly Juvenile Oyster Disease).</title>
        <authorList>
            <person name="Kessner L."/>
            <person name="Spinard E."/>
            <person name="Nelson D."/>
        </authorList>
    </citation>
    <scope>NUCLEOTIDE SEQUENCE [LARGE SCALE GENOMIC DNA]</scope>
    <source>
        <strain evidence="2 3">CV919-312</strain>
    </source>
</reference>
<dbReference type="OrthoDB" id="7776290at2"/>
<organism evidence="2 3">
    <name type="scientific">Aliiroseovarius crassostreae</name>
    <dbReference type="NCBI Taxonomy" id="154981"/>
    <lineage>
        <taxon>Bacteria</taxon>
        <taxon>Pseudomonadati</taxon>
        <taxon>Pseudomonadota</taxon>
        <taxon>Alphaproteobacteria</taxon>
        <taxon>Rhodobacterales</taxon>
        <taxon>Paracoccaceae</taxon>
        <taxon>Aliiroseovarius</taxon>
    </lineage>
</organism>
<evidence type="ECO:0000259" key="1">
    <source>
        <dbReference type="SMART" id="SM00760"/>
    </source>
</evidence>
<dbReference type="GO" id="GO:0043565">
    <property type="term" value="F:sequence-specific DNA binding"/>
    <property type="evidence" value="ECO:0007669"/>
    <property type="project" value="InterPro"/>
</dbReference>
<dbReference type="Proteomes" id="UP000050471">
    <property type="component" value="Unassembled WGS sequence"/>
</dbReference>
<dbReference type="CDD" id="cd06571">
    <property type="entry name" value="Bac_DnaA_C"/>
    <property type="match status" value="1"/>
</dbReference>
<gene>
    <name evidence="2" type="ORF">AKJ29_16745</name>
</gene>